<evidence type="ECO:0000256" key="5">
    <source>
        <dbReference type="ARBA" id="ARBA00023315"/>
    </source>
</evidence>
<dbReference type="Proteomes" id="UP000178885">
    <property type="component" value="Unassembled WGS sequence"/>
</dbReference>
<reference evidence="7 8" key="1">
    <citation type="journal article" date="2016" name="Nat. Commun.">
        <title>Thousands of microbial genomes shed light on interconnected biogeochemical processes in an aquifer system.</title>
        <authorList>
            <person name="Anantharaman K."/>
            <person name="Brown C.T."/>
            <person name="Hug L.A."/>
            <person name="Sharon I."/>
            <person name="Castelle C.J."/>
            <person name="Probst A.J."/>
            <person name="Thomas B.C."/>
            <person name="Singh A."/>
            <person name="Wilkins M.J."/>
            <person name="Karaoz U."/>
            <person name="Brodie E.L."/>
            <person name="Williams K.H."/>
            <person name="Hubbard S.S."/>
            <person name="Banfield J.F."/>
        </authorList>
    </citation>
    <scope>NUCLEOTIDE SEQUENCE [LARGE SCALE GENOMIC DNA]</scope>
</reference>
<accession>A0A1F6TKE3</accession>
<keyword evidence="2" id="KW-0444">Lipid biosynthesis</keyword>
<keyword evidence="5" id="KW-0012">Acyltransferase</keyword>
<dbReference type="EMBL" id="MFSU01000101">
    <property type="protein sequence ID" value="OGI45581.1"/>
    <property type="molecule type" value="Genomic_DNA"/>
</dbReference>
<keyword evidence="3" id="KW-0808">Transferase</keyword>
<evidence type="ECO:0000256" key="3">
    <source>
        <dbReference type="ARBA" id="ARBA00022679"/>
    </source>
</evidence>
<dbReference type="SUPFAM" id="SSF69593">
    <property type="entry name" value="Glycerol-3-phosphate (1)-acyltransferase"/>
    <property type="match status" value="1"/>
</dbReference>
<sequence length="239" mass="27903">MAWCWLELSLLTLFLYGLAWLPKPLTGAYYRYLFRVWCALFVRALGVDLHLHEKNVEPIPKQYILIANHPSAFEDIGIPTLFNVYPLAKRGVRDWFLVGKINAAAGTLFVDRDDPDSRHAALDRLMTRLQQGKNVAIFPEGGCKGSRIYSSFQTGAFDLSMRTGIPILPVFLHYEAQKTFEWRPVHTLLLKMWHFMTSQNDRANYYLYDAIDPKGFTDKKEFAEQVRRMYLKWQARYLE</sequence>
<protein>
    <recommendedName>
        <fullName evidence="6">Phospholipid/glycerol acyltransferase domain-containing protein</fullName>
    </recommendedName>
</protein>
<name>A0A1F6TKE3_9PROT</name>
<organism evidence="7 8">
    <name type="scientific">Candidatus Muproteobacteria bacterium RBG_16_65_34</name>
    <dbReference type="NCBI Taxonomy" id="1817760"/>
    <lineage>
        <taxon>Bacteria</taxon>
        <taxon>Pseudomonadati</taxon>
        <taxon>Pseudomonadota</taxon>
        <taxon>Candidatus Muproteobacteria</taxon>
    </lineage>
</organism>
<comment type="caution">
    <text evidence="7">The sequence shown here is derived from an EMBL/GenBank/DDBJ whole genome shotgun (WGS) entry which is preliminary data.</text>
</comment>
<evidence type="ECO:0000256" key="2">
    <source>
        <dbReference type="ARBA" id="ARBA00022516"/>
    </source>
</evidence>
<feature type="domain" description="Phospholipid/glycerol acyltransferase" evidence="6">
    <location>
        <begin position="63"/>
        <end position="175"/>
    </location>
</feature>
<dbReference type="CDD" id="cd07989">
    <property type="entry name" value="LPLAT_AGPAT-like"/>
    <property type="match status" value="1"/>
</dbReference>
<dbReference type="AlphaFoldDB" id="A0A1F6TKE3"/>
<dbReference type="SMART" id="SM00563">
    <property type="entry name" value="PlsC"/>
    <property type="match status" value="1"/>
</dbReference>
<dbReference type="PANTHER" id="PTHR10434:SF64">
    <property type="entry name" value="1-ACYL-SN-GLYCEROL-3-PHOSPHATE ACYLTRANSFERASE-RELATED"/>
    <property type="match status" value="1"/>
</dbReference>
<evidence type="ECO:0000256" key="4">
    <source>
        <dbReference type="ARBA" id="ARBA00023098"/>
    </source>
</evidence>
<keyword evidence="4" id="KW-0443">Lipid metabolism</keyword>
<evidence type="ECO:0000256" key="1">
    <source>
        <dbReference type="ARBA" id="ARBA00005189"/>
    </source>
</evidence>
<dbReference type="PANTHER" id="PTHR10434">
    <property type="entry name" value="1-ACYL-SN-GLYCEROL-3-PHOSPHATE ACYLTRANSFERASE"/>
    <property type="match status" value="1"/>
</dbReference>
<dbReference type="InterPro" id="IPR002123">
    <property type="entry name" value="Plipid/glycerol_acylTrfase"/>
</dbReference>
<comment type="pathway">
    <text evidence="1">Lipid metabolism.</text>
</comment>
<dbReference type="GO" id="GO:0003841">
    <property type="term" value="F:1-acylglycerol-3-phosphate O-acyltransferase activity"/>
    <property type="evidence" value="ECO:0007669"/>
    <property type="project" value="TreeGrafter"/>
</dbReference>
<dbReference type="GO" id="GO:0006654">
    <property type="term" value="P:phosphatidic acid biosynthetic process"/>
    <property type="evidence" value="ECO:0007669"/>
    <property type="project" value="TreeGrafter"/>
</dbReference>
<gene>
    <name evidence="7" type="ORF">A2151_06455</name>
</gene>
<dbReference type="Pfam" id="PF01553">
    <property type="entry name" value="Acyltransferase"/>
    <property type="match status" value="1"/>
</dbReference>
<evidence type="ECO:0000259" key="6">
    <source>
        <dbReference type="SMART" id="SM00563"/>
    </source>
</evidence>
<dbReference type="STRING" id="1817760.A2151_06455"/>
<evidence type="ECO:0000313" key="7">
    <source>
        <dbReference type="EMBL" id="OGI45581.1"/>
    </source>
</evidence>
<evidence type="ECO:0000313" key="8">
    <source>
        <dbReference type="Proteomes" id="UP000178885"/>
    </source>
</evidence>
<proteinExistence type="predicted"/>